<reference evidence="2" key="2">
    <citation type="submission" date="2015-06" db="UniProtKB">
        <authorList>
            <consortium name="EnsemblPlants"/>
        </authorList>
    </citation>
    <scope>IDENTIFICATION</scope>
    <source>
        <strain evidence="2">DM1-3 516 R44</strain>
    </source>
</reference>
<dbReference type="PaxDb" id="4113-PGSC0003DMT400095604"/>
<dbReference type="Proteomes" id="UP000011115">
    <property type="component" value="Unassembled WGS sequence"/>
</dbReference>
<evidence type="ECO:0000259" key="1">
    <source>
        <dbReference type="PROSITE" id="PS50879"/>
    </source>
</evidence>
<dbReference type="InParanoid" id="M1DWN9"/>
<organism evidence="2 3">
    <name type="scientific">Solanum tuberosum</name>
    <name type="common">Potato</name>
    <dbReference type="NCBI Taxonomy" id="4113"/>
    <lineage>
        <taxon>Eukaryota</taxon>
        <taxon>Viridiplantae</taxon>
        <taxon>Streptophyta</taxon>
        <taxon>Embryophyta</taxon>
        <taxon>Tracheophyta</taxon>
        <taxon>Spermatophyta</taxon>
        <taxon>Magnoliopsida</taxon>
        <taxon>eudicotyledons</taxon>
        <taxon>Gunneridae</taxon>
        <taxon>Pentapetalae</taxon>
        <taxon>asterids</taxon>
        <taxon>lamiids</taxon>
        <taxon>Solanales</taxon>
        <taxon>Solanaceae</taxon>
        <taxon>Solanoideae</taxon>
        <taxon>Solaneae</taxon>
        <taxon>Solanum</taxon>
    </lineage>
</organism>
<dbReference type="GO" id="GO:0003676">
    <property type="term" value="F:nucleic acid binding"/>
    <property type="evidence" value="ECO:0007669"/>
    <property type="project" value="InterPro"/>
</dbReference>
<dbReference type="Pfam" id="PF13456">
    <property type="entry name" value="RVT_3"/>
    <property type="match status" value="1"/>
</dbReference>
<dbReference type="EnsemblPlants" id="PGSC0003DMT400095604">
    <property type="protein sequence ID" value="PGSC0003DMT400095604"/>
    <property type="gene ID" value="PGSC0003DMG400045175"/>
</dbReference>
<dbReference type="InterPro" id="IPR002156">
    <property type="entry name" value="RNaseH_domain"/>
</dbReference>
<accession>M1DWN9</accession>
<evidence type="ECO:0000313" key="2">
    <source>
        <dbReference type="EnsemblPlants" id="PGSC0003DMT400095604"/>
    </source>
</evidence>
<dbReference type="PANTHER" id="PTHR47074:SF68">
    <property type="entry name" value="RNASE H TYPE-1 DOMAIN-CONTAINING PROTEIN"/>
    <property type="match status" value="1"/>
</dbReference>
<dbReference type="InterPro" id="IPR036397">
    <property type="entry name" value="RNaseH_sf"/>
</dbReference>
<dbReference type="GO" id="GO:0004523">
    <property type="term" value="F:RNA-DNA hybrid ribonuclease activity"/>
    <property type="evidence" value="ECO:0007669"/>
    <property type="project" value="InterPro"/>
</dbReference>
<keyword evidence="3" id="KW-1185">Reference proteome</keyword>
<dbReference type="STRING" id="4113.M1DWN9"/>
<dbReference type="Gramene" id="PGSC0003DMT400095604">
    <property type="protein sequence ID" value="PGSC0003DMT400095604"/>
    <property type="gene ID" value="PGSC0003DMG400045175"/>
</dbReference>
<dbReference type="InterPro" id="IPR052929">
    <property type="entry name" value="RNase_H-like_EbsB-rel"/>
</dbReference>
<dbReference type="PROSITE" id="PS50879">
    <property type="entry name" value="RNASE_H_1"/>
    <property type="match status" value="1"/>
</dbReference>
<dbReference type="AlphaFoldDB" id="M1DWN9"/>
<dbReference type="PANTHER" id="PTHR47074">
    <property type="entry name" value="BNAC02G40300D PROTEIN"/>
    <property type="match status" value="1"/>
</dbReference>
<dbReference type="eggNOG" id="KOG1075">
    <property type="taxonomic scope" value="Eukaryota"/>
</dbReference>
<proteinExistence type="predicted"/>
<dbReference type="HOGENOM" id="CLU_947997_0_0_1"/>
<feature type="domain" description="RNase H type-1" evidence="1">
    <location>
        <begin position="236"/>
        <end position="294"/>
    </location>
</feature>
<dbReference type="SUPFAM" id="SSF53098">
    <property type="entry name" value="Ribonuclease H-like"/>
    <property type="match status" value="1"/>
</dbReference>
<dbReference type="Gene3D" id="3.30.420.10">
    <property type="entry name" value="Ribonuclease H-like superfamily/Ribonuclease H"/>
    <property type="match status" value="1"/>
</dbReference>
<name>M1DWN9_SOLTU</name>
<sequence length="294" mass="33938">MPQTTITHLSSVGSDHCPLLMEMVAREEDQIRYFKFLNCWTDQPNFLDTVKACWERTVEGNNMWRFHQKLKRLSNTLSSWSRREFGDIFSKVKDYVEKVWIQSSTPSTMVTLLPTCYVWKSFAANAGIITDHSSLLQFIMQWWSAKYNNEAHRLLLQATPIFICWNLWKNRCSSKYGGKQSNVSRVKYAIYKDNYKLMTTTFPHIKWPSNWRDLIQLGGKCVHDTKVTLVRWIKPPNQWVKINTDGSALANPGRTGAGGILRDQDEEILIEFATPLGEGTNNQAEVEAVIFGMT</sequence>
<protein>
    <submittedName>
        <fullName evidence="2">RNase H family protein</fullName>
    </submittedName>
</protein>
<dbReference type="OMA" id="CWERTVE"/>
<reference evidence="3" key="1">
    <citation type="journal article" date="2011" name="Nature">
        <title>Genome sequence and analysis of the tuber crop potato.</title>
        <authorList>
            <consortium name="The Potato Genome Sequencing Consortium"/>
        </authorList>
    </citation>
    <scope>NUCLEOTIDE SEQUENCE [LARGE SCALE GENOMIC DNA]</scope>
    <source>
        <strain evidence="3">cv. DM1-3 516 R44</strain>
    </source>
</reference>
<evidence type="ECO:0000313" key="3">
    <source>
        <dbReference type="Proteomes" id="UP000011115"/>
    </source>
</evidence>
<dbReference type="InterPro" id="IPR012337">
    <property type="entry name" value="RNaseH-like_sf"/>
</dbReference>